<reference evidence="2 3" key="1">
    <citation type="submission" date="2014-10" db="EMBL/GenBank/DDBJ databases">
        <title>Draft genome of the hookworm Ancylostoma caninum.</title>
        <authorList>
            <person name="Mitreva M."/>
        </authorList>
    </citation>
    <scope>NUCLEOTIDE SEQUENCE [LARGE SCALE GENOMIC DNA]</scope>
    <source>
        <strain evidence="2 3">Baltimore</strain>
    </source>
</reference>
<feature type="compositionally biased region" description="Low complexity" evidence="1">
    <location>
        <begin position="83"/>
        <end position="95"/>
    </location>
</feature>
<feature type="compositionally biased region" description="Low complexity" evidence="1">
    <location>
        <begin position="46"/>
        <end position="62"/>
    </location>
</feature>
<feature type="compositionally biased region" description="Polar residues" evidence="1">
    <location>
        <begin position="96"/>
        <end position="106"/>
    </location>
</feature>
<keyword evidence="3" id="KW-1185">Reference proteome</keyword>
<comment type="caution">
    <text evidence="2">The sequence shown here is derived from an EMBL/GenBank/DDBJ whole genome shotgun (WGS) entry which is preliminary data.</text>
</comment>
<evidence type="ECO:0000313" key="2">
    <source>
        <dbReference type="EMBL" id="RCN31981.1"/>
    </source>
</evidence>
<evidence type="ECO:0000256" key="1">
    <source>
        <dbReference type="SAM" id="MobiDB-lite"/>
    </source>
</evidence>
<dbReference type="AlphaFoldDB" id="A0A368FID0"/>
<feature type="compositionally biased region" description="Basic and acidic residues" evidence="1">
    <location>
        <begin position="119"/>
        <end position="131"/>
    </location>
</feature>
<accession>A0A368FID0</accession>
<sequence length="226" mass="24951">MYAAAKQPANLSQSALSYLQSLEKATKALRQSQPANEKKSTGGQHSLLESSRLSSERGSLSSMISQLRNRTQRESTIDESDGDQSMSDQQSQGSGETPSIDSQSSAGGERIVFDFPYDTGKEENKRSDALPKELPGLHVGRKSIHEIRELRSSIDHSLIKPPKLQRQQPRRFSINSYKEDSDSEQHVEAEEGPKSTMSKPNVIKGKSPFRPAIESGSDLESIDFES</sequence>
<dbReference type="EMBL" id="JOJR01001183">
    <property type="protein sequence ID" value="RCN31981.1"/>
    <property type="molecule type" value="Genomic_DNA"/>
</dbReference>
<proteinExistence type="predicted"/>
<gene>
    <name evidence="2" type="ORF">ANCCAN_22222</name>
</gene>
<feature type="compositionally biased region" description="Basic and acidic residues" evidence="1">
    <location>
        <begin position="177"/>
        <end position="193"/>
    </location>
</feature>
<organism evidence="2 3">
    <name type="scientific">Ancylostoma caninum</name>
    <name type="common">Dog hookworm</name>
    <dbReference type="NCBI Taxonomy" id="29170"/>
    <lineage>
        <taxon>Eukaryota</taxon>
        <taxon>Metazoa</taxon>
        <taxon>Ecdysozoa</taxon>
        <taxon>Nematoda</taxon>
        <taxon>Chromadorea</taxon>
        <taxon>Rhabditida</taxon>
        <taxon>Rhabditina</taxon>
        <taxon>Rhabditomorpha</taxon>
        <taxon>Strongyloidea</taxon>
        <taxon>Ancylostomatidae</taxon>
        <taxon>Ancylostomatinae</taxon>
        <taxon>Ancylostoma</taxon>
    </lineage>
</organism>
<dbReference type="Proteomes" id="UP000252519">
    <property type="component" value="Unassembled WGS sequence"/>
</dbReference>
<dbReference type="OrthoDB" id="5875663at2759"/>
<protein>
    <submittedName>
        <fullName evidence="2">Uncharacterized protein</fullName>
    </submittedName>
</protein>
<name>A0A368FID0_ANCCA</name>
<feature type="region of interest" description="Disordered" evidence="1">
    <location>
        <begin position="26"/>
        <end position="137"/>
    </location>
</feature>
<evidence type="ECO:0000313" key="3">
    <source>
        <dbReference type="Proteomes" id="UP000252519"/>
    </source>
</evidence>
<feature type="region of interest" description="Disordered" evidence="1">
    <location>
        <begin position="154"/>
        <end position="226"/>
    </location>
</feature>